<dbReference type="PROSITE" id="PS51257">
    <property type="entry name" value="PROKAR_LIPOPROTEIN"/>
    <property type="match status" value="1"/>
</dbReference>
<evidence type="ECO:0000313" key="4">
    <source>
        <dbReference type="EMBL" id="KAB6083403.1"/>
    </source>
</evidence>
<feature type="domain" description="Inosine/uridine-preferring nucleoside hydrolase" evidence="2">
    <location>
        <begin position="538"/>
        <end position="788"/>
    </location>
</feature>
<feature type="chain" id="PRO_5044602500" evidence="1">
    <location>
        <begin position="20"/>
        <end position="851"/>
    </location>
</feature>
<dbReference type="Proteomes" id="UP001197958">
    <property type="component" value="Unassembled WGS sequence"/>
</dbReference>
<reference evidence="6" key="2">
    <citation type="submission" date="2023-08" db="EMBL/GenBank/DDBJ databases">
        <title>Mucin Metabolism Genes Underlie the Key Renovations of Bacteroides xylanisolvens Genomes in Captive Great Apes.</title>
        <authorList>
            <person name="Nishida A.H."/>
        </authorList>
    </citation>
    <scope>NUCLEOTIDE SEQUENCE</scope>
    <source>
        <strain evidence="6">P19.10B</strain>
    </source>
</reference>
<evidence type="ECO:0000313" key="8">
    <source>
        <dbReference type="Proteomes" id="UP000435059"/>
    </source>
</evidence>
<dbReference type="CDD" id="cd02652">
    <property type="entry name" value="nuc_hydro_2"/>
    <property type="match status" value="1"/>
</dbReference>
<dbReference type="Proteomes" id="UP000435059">
    <property type="component" value="Unassembled WGS sequence"/>
</dbReference>
<dbReference type="Pfam" id="PF01156">
    <property type="entry name" value="IU_nuc_hydro"/>
    <property type="match status" value="1"/>
</dbReference>
<dbReference type="AlphaFoldDB" id="A0A414G800"/>
<proteinExistence type="predicted"/>
<dbReference type="PANTHER" id="PTHR43264:SF1">
    <property type="entry name" value="INOSINE_URIDINE-PREFERRING NUCLEOSIDE HYDROLASE DOMAIN-CONTAINING PROTEIN"/>
    <property type="match status" value="1"/>
</dbReference>
<evidence type="ECO:0000256" key="1">
    <source>
        <dbReference type="SAM" id="SignalP"/>
    </source>
</evidence>
<reference evidence="7 8" key="1">
    <citation type="journal article" date="2019" name="Nat. Med.">
        <title>A library of human gut bacterial isolates paired with longitudinal multiomics data enables mechanistic microbiome research.</title>
        <authorList>
            <person name="Poyet M."/>
            <person name="Groussin M."/>
            <person name="Gibbons S.M."/>
            <person name="Avila-Pacheco J."/>
            <person name="Jiang X."/>
            <person name="Kearney S.M."/>
            <person name="Perrotta A.R."/>
            <person name="Berdy B."/>
            <person name="Zhao S."/>
            <person name="Lieberman T.D."/>
            <person name="Swanson P.K."/>
            <person name="Smith M."/>
            <person name="Roesemann S."/>
            <person name="Alexander J.E."/>
            <person name="Rich S.A."/>
            <person name="Livny J."/>
            <person name="Vlamakis H."/>
            <person name="Clish C."/>
            <person name="Bullock K."/>
            <person name="Deik A."/>
            <person name="Scott J."/>
            <person name="Pierce K.A."/>
            <person name="Xavier R.J."/>
            <person name="Alm E.J."/>
        </authorList>
    </citation>
    <scope>NUCLEOTIDE SEQUENCE [LARGE SCALE GENOMIC DNA]</scope>
    <source>
        <strain evidence="5 7">BIOML-A58</strain>
        <strain evidence="4 8">BIOML-A74</strain>
    </source>
</reference>
<protein>
    <submittedName>
        <fullName evidence="5">DUF4832 domain-containing protein</fullName>
    </submittedName>
    <submittedName>
        <fullName evidence="6">Nucleoside hydrolase</fullName>
    </submittedName>
</protein>
<dbReference type="Proteomes" id="UP000434604">
    <property type="component" value="Unassembled WGS sequence"/>
</dbReference>
<comment type="caution">
    <text evidence="5">The sequence shown here is derived from an EMBL/GenBank/DDBJ whole genome shotgun (WGS) entry which is preliminary data.</text>
</comment>
<dbReference type="Pfam" id="PF16116">
    <property type="entry name" value="DUF4832"/>
    <property type="match status" value="1"/>
</dbReference>
<evidence type="ECO:0000313" key="7">
    <source>
        <dbReference type="Proteomes" id="UP000434604"/>
    </source>
</evidence>
<feature type="signal peptide" evidence="1">
    <location>
        <begin position="1"/>
        <end position="19"/>
    </location>
</feature>
<dbReference type="PANTHER" id="PTHR43264">
    <property type="match status" value="1"/>
</dbReference>
<dbReference type="EMBL" id="JAIWWW010000031">
    <property type="protein sequence ID" value="MCA4524236.1"/>
    <property type="molecule type" value="Genomic_DNA"/>
</dbReference>
<dbReference type="Gene3D" id="3.90.245.10">
    <property type="entry name" value="Ribonucleoside hydrolase-like"/>
    <property type="match status" value="1"/>
</dbReference>
<dbReference type="InterPro" id="IPR032267">
    <property type="entry name" value="DUF4832"/>
</dbReference>
<dbReference type="InterPro" id="IPR036452">
    <property type="entry name" value="Ribo_hydro-like"/>
</dbReference>
<evidence type="ECO:0000313" key="6">
    <source>
        <dbReference type="EMBL" id="MCA4524236.1"/>
    </source>
</evidence>
<feature type="domain" description="DUF4832" evidence="3">
    <location>
        <begin position="326"/>
        <end position="489"/>
    </location>
</feature>
<evidence type="ECO:0000313" key="5">
    <source>
        <dbReference type="EMBL" id="KAB6149141.1"/>
    </source>
</evidence>
<dbReference type="GO" id="GO:0016799">
    <property type="term" value="F:hydrolase activity, hydrolyzing N-glycosyl compounds"/>
    <property type="evidence" value="ECO:0007669"/>
    <property type="project" value="InterPro"/>
</dbReference>
<name>A0A414G800_9BACE</name>
<organism evidence="5 7">
    <name type="scientific">Bacteroides xylanisolvens</name>
    <dbReference type="NCBI Taxonomy" id="371601"/>
    <lineage>
        <taxon>Bacteria</taxon>
        <taxon>Pseudomonadati</taxon>
        <taxon>Bacteroidota</taxon>
        <taxon>Bacteroidia</taxon>
        <taxon>Bacteroidales</taxon>
        <taxon>Bacteroidaceae</taxon>
        <taxon>Bacteroides</taxon>
    </lineage>
</organism>
<accession>A0A414G800</accession>
<gene>
    <name evidence="5" type="ORF">GA398_04490</name>
    <name evidence="4" type="ORF">GA574_20140</name>
    <name evidence="6" type="ORF">LDZ35_13595</name>
</gene>
<dbReference type="InterPro" id="IPR001910">
    <property type="entry name" value="Inosine/uridine_hydrolase_dom"/>
</dbReference>
<keyword evidence="8" id="KW-1185">Reference proteome</keyword>
<evidence type="ECO:0000259" key="3">
    <source>
        <dbReference type="Pfam" id="PF16116"/>
    </source>
</evidence>
<keyword evidence="1" id="KW-0732">Signal</keyword>
<dbReference type="SUPFAM" id="SSF53590">
    <property type="entry name" value="Nucleoside hydrolase"/>
    <property type="match status" value="1"/>
</dbReference>
<dbReference type="EMBL" id="WDES01000042">
    <property type="protein sequence ID" value="KAB6083403.1"/>
    <property type="molecule type" value="Genomic_DNA"/>
</dbReference>
<sequence length="851" mass="97695">MKSNIRNILLLMLFGTISACSEKTVTVSYQEYPNAFRNPMKGFREFFAPGIDRIREEYPYPYGSLTKEYMQWNMLEDDANDEVEKIIAYSNHRWKGVEDINVKVIPRVFLVWLEPWHGGKPKDPTNPDDLTGWHWPKGITPEKGPYKQRPNSVAAYVEEKDKNTPITGGYFDPSFPERVKKLVEKLGQAWDNDPRVAYVEMGIIGEWGEHHDPDLSTYWAPHDEPEHVANRTWIPGMEKILGDAFAKAFKNKKVMVRYAYEFKDYEFGIYWDSWSQPQEIVRGYEEMKKLGDRWKTQPIGGEITWNWGDLARFKSFEEVVADKDTREYVMEQIRNLHCNHLGGITWADFNEPEFRKNAEILQKAMGYRFIINEFSYPKEIKAGAQFPISFKVVNTGSSPFYYNWPVEVALLDPESHQKVWGKILEGVNISEWMPGDNWSVDEHKYQTVPATYHIRKNISIDAPIAKGKYILALTVLDPAGMQPSLRFANENYFEGGYHPMGYIGIDESVADTRLNPDLFFDIQSDKSLKYQLKQPVPVIFDTDVGNDIDDVLAMQMLFNYEKAGKIDLLGITISKSNPYSIEYIDGYCRLNERGDIPLGYAYNGATPEDGGYLRQTLDTIIEGNKILHPQRSIKDNLPEGYKLLRKLLASQPDNSVVFIAVGPETNLSRLLHSEADEYSPLDGKSLVAQKVKLLSVMGGLYGNEFDFPEWNLVQDISAAQTVFSEWPTPVIASGWELGNKLLYPHQSILNDFPDAYKHPLCVSYQIYDKMPYDRQTWDLTSVIQAIEPEKDYFELSTKGTITIDSAGHSLFNASDKGQHQYLMIQGKENIQRTLDAIVRQVTGKEEKNINQ</sequence>
<evidence type="ECO:0000259" key="2">
    <source>
        <dbReference type="Pfam" id="PF01156"/>
    </source>
</evidence>
<dbReference type="EMBL" id="WDED01000005">
    <property type="protein sequence ID" value="KAB6149141.1"/>
    <property type="molecule type" value="Genomic_DNA"/>
</dbReference>
<keyword evidence="6" id="KW-0378">Hydrolase</keyword>
<dbReference type="RefSeq" id="WP_083793673.1">
    <property type="nucleotide sequence ID" value="NZ_CP072212.1"/>
</dbReference>